<gene>
    <name evidence="2" type="ORF">FB475_2236</name>
</gene>
<dbReference type="OrthoDB" id="9808993at2"/>
<dbReference type="EMBL" id="VFMM01000001">
    <property type="protein sequence ID" value="TQJ18102.1"/>
    <property type="molecule type" value="Genomic_DNA"/>
</dbReference>
<keyword evidence="1" id="KW-1133">Transmembrane helix</keyword>
<feature type="transmembrane region" description="Helical" evidence="1">
    <location>
        <begin position="256"/>
        <end position="276"/>
    </location>
</feature>
<accession>A0A542ERY2</accession>
<name>A0A542ERY2_9ACTN</name>
<feature type="transmembrane region" description="Helical" evidence="1">
    <location>
        <begin position="288"/>
        <end position="308"/>
    </location>
</feature>
<dbReference type="PANTHER" id="PTHR21174">
    <property type="match status" value="1"/>
</dbReference>
<reference evidence="2 3" key="1">
    <citation type="submission" date="2019-06" db="EMBL/GenBank/DDBJ databases">
        <title>Sequencing the genomes of 1000 actinobacteria strains.</title>
        <authorList>
            <person name="Klenk H.-P."/>
        </authorList>
    </citation>
    <scope>NUCLEOTIDE SEQUENCE [LARGE SCALE GENOMIC DNA]</scope>
    <source>
        <strain evidence="2 3">DSM 17305</strain>
    </source>
</reference>
<evidence type="ECO:0000313" key="2">
    <source>
        <dbReference type="EMBL" id="TQJ18102.1"/>
    </source>
</evidence>
<sequence length="362" mass="38359">MAGLRELWGEVIPGAGDLADQLVRRYGYRAKYLIVILNALDSLEHLATDPVAVRLAAWFHRAAYSANRTAMDDAAASARLAEKLLPEYGVDEMRTAEVARLVSYSGGEGANGAVLQDAVNALLADPEYATFAAEIRRDTRFDIGVRREQLRAMLASGRIYRTDLAHERYEPAARANLAAELELLDHMALSRWHGWQHSALSMLAIMAAGAAAAGLGGAVGPRPHDRVSWQPVLMVALALVSLFAVTWAARRTDRTARLVAAAPVAIGLVGAVVVLASVSGPGPRVTTMLLGSVALILGGAAAFAATWFTPAVARNRGRTVGILGAAVAVILLGILFDAVQNSHLLGANEHVDHRHDAAAGTH</sequence>
<dbReference type="InterPro" id="IPR009218">
    <property type="entry name" value="HD_phosphohydro"/>
</dbReference>
<keyword evidence="3" id="KW-1185">Reference proteome</keyword>
<dbReference type="PANTHER" id="PTHR21174:SF0">
    <property type="entry name" value="HD PHOSPHOHYDROLASE FAMILY PROTEIN-RELATED"/>
    <property type="match status" value="1"/>
</dbReference>
<dbReference type="AlphaFoldDB" id="A0A542ERY2"/>
<feature type="transmembrane region" description="Helical" evidence="1">
    <location>
        <begin position="199"/>
        <end position="219"/>
    </location>
</feature>
<proteinExistence type="predicted"/>
<evidence type="ECO:0000313" key="3">
    <source>
        <dbReference type="Proteomes" id="UP000316298"/>
    </source>
</evidence>
<feature type="transmembrane region" description="Helical" evidence="1">
    <location>
        <begin position="231"/>
        <end position="249"/>
    </location>
</feature>
<evidence type="ECO:0000256" key="1">
    <source>
        <dbReference type="SAM" id="Phobius"/>
    </source>
</evidence>
<dbReference type="Gene3D" id="1.10.3210.10">
    <property type="entry name" value="Hypothetical protein af1432"/>
    <property type="match status" value="1"/>
</dbReference>
<keyword evidence="1" id="KW-0812">Transmembrane</keyword>
<comment type="caution">
    <text evidence="2">The sequence shown here is derived from an EMBL/GenBank/DDBJ whole genome shotgun (WGS) entry which is preliminary data.</text>
</comment>
<keyword evidence="2" id="KW-0378">Hydrolase</keyword>
<organism evidence="2 3">
    <name type="scientific">Kribbella jejuensis</name>
    <dbReference type="NCBI Taxonomy" id="236068"/>
    <lineage>
        <taxon>Bacteria</taxon>
        <taxon>Bacillati</taxon>
        <taxon>Actinomycetota</taxon>
        <taxon>Actinomycetes</taxon>
        <taxon>Propionibacteriales</taxon>
        <taxon>Kribbellaceae</taxon>
        <taxon>Kribbella</taxon>
    </lineage>
</organism>
<dbReference type="RefSeq" id="WP_141855039.1">
    <property type="nucleotide sequence ID" value="NZ_BAAAKA010000045.1"/>
</dbReference>
<dbReference type="SUPFAM" id="SSF109604">
    <property type="entry name" value="HD-domain/PDEase-like"/>
    <property type="match status" value="1"/>
</dbReference>
<protein>
    <submittedName>
        <fullName evidence="2">Putative metal-dependent HD superfamily phosphohydrolase</fullName>
    </submittedName>
</protein>
<dbReference type="Proteomes" id="UP000316298">
    <property type="component" value="Unassembled WGS sequence"/>
</dbReference>
<keyword evidence="1" id="KW-0472">Membrane</keyword>
<feature type="transmembrane region" description="Helical" evidence="1">
    <location>
        <begin position="320"/>
        <end position="339"/>
    </location>
</feature>
<dbReference type="GO" id="GO:0016787">
    <property type="term" value="F:hydrolase activity"/>
    <property type="evidence" value="ECO:0007669"/>
    <property type="project" value="UniProtKB-KW"/>
</dbReference>